<gene>
    <name evidence="1" type="ORF">T459_21495</name>
</gene>
<dbReference type="EMBL" id="AYRZ02000008">
    <property type="protein sequence ID" value="PHT74218.1"/>
    <property type="molecule type" value="Genomic_DNA"/>
</dbReference>
<dbReference type="OMA" id="MWEMIED"/>
<organism evidence="1 2">
    <name type="scientific">Capsicum annuum</name>
    <name type="common">Capsicum pepper</name>
    <dbReference type="NCBI Taxonomy" id="4072"/>
    <lineage>
        <taxon>Eukaryota</taxon>
        <taxon>Viridiplantae</taxon>
        <taxon>Streptophyta</taxon>
        <taxon>Embryophyta</taxon>
        <taxon>Tracheophyta</taxon>
        <taxon>Spermatophyta</taxon>
        <taxon>Magnoliopsida</taxon>
        <taxon>eudicotyledons</taxon>
        <taxon>Gunneridae</taxon>
        <taxon>Pentapetalae</taxon>
        <taxon>asterids</taxon>
        <taxon>lamiids</taxon>
        <taxon>Solanales</taxon>
        <taxon>Solanaceae</taxon>
        <taxon>Solanoideae</taxon>
        <taxon>Capsiceae</taxon>
        <taxon>Capsicum</taxon>
    </lineage>
</organism>
<name>A0A2G2YWS7_CAPAN</name>
<evidence type="ECO:0000313" key="2">
    <source>
        <dbReference type="Proteomes" id="UP000222542"/>
    </source>
</evidence>
<dbReference type="AlphaFoldDB" id="A0A2G2YWS7"/>
<dbReference type="Proteomes" id="UP000222542">
    <property type="component" value="Unassembled WGS sequence"/>
</dbReference>
<protein>
    <submittedName>
        <fullName evidence="1">Uncharacterized protein</fullName>
    </submittedName>
</protein>
<dbReference type="PANTHER" id="PTHR33223">
    <property type="entry name" value="CCHC-TYPE DOMAIN-CONTAINING PROTEIN"/>
    <property type="match status" value="1"/>
</dbReference>
<dbReference type="Gramene" id="PHT74218">
    <property type="protein sequence ID" value="PHT74218"/>
    <property type="gene ID" value="T459_21495"/>
</dbReference>
<proteinExistence type="predicted"/>
<evidence type="ECO:0000313" key="1">
    <source>
        <dbReference type="EMBL" id="PHT74218.1"/>
    </source>
</evidence>
<sequence>MVPPPLEAPTFDVHPQVVPPYSTAPTFDVHPQVVLPYSTREPALNIFSDQHYALEPTFKLTGPYDCPQPPKFPPNTEKPVMIEEQEEIARKLRSLELSMKNLQGLGGYKSVSYKVLCMFPGVHLSLDFKMPKFKKYDGHGNPVAHLRYYCNHLRGAGGKEVLLMAYFGESLSDLALECTEIFKEYAIRWREQAARVKPLMKESKIVEAFIQAQDETYYQHLLPTLGKPFIEVLKMWEMIEDGIKTGRIVSFAILKATTQAVQKGSGSVGGKKNEEDASSIAVGQQAWARGPHHYYPRAQTQVFAQAPQNLYQNSLYPIPLPPYQVYNMQPYVQPPSYPHWRVLNMPSHQPTPYTYRSPSRPGFQFKSINEIR</sequence>
<dbReference type="PANTHER" id="PTHR33223:SF8">
    <property type="entry name" value="OS04G0172440 PROTEIN"/>
    <property type="match status" value="1"/>
</dbReference>
<keyword evidence="2" id="KW-1185">Reference proteome</keyword>
<reference evidence="1 2" key="2">
    <citation type="journal article" date="2017" name="Genome Biol.">
        <title>New reference genome sequences of hot pepper reveal the massive evolution of plant disease-resistance genes by retroduplication.</title>
        <authorList>
            <person name="Kim S."/>
            <person name="Park J."/>
            <person name="Yeom S.I."/>
            <person name="Kim Y.M."/>
            <person name="Seo E."/>
            <person name="Kim K.T."/>
            <person name="Kim M.S."/>
            <person name="Lee J.M."/>
            <person name="Cheong K."/>
            <person name="Shin H.S."/>
            <person name="Kim S.B."/>
            <person name="Han K."/>
            <person name="Lee J."/>
            <person name="Park M."/>
            <person name="Lee H.A."/>
            <person name="Lee H.Y."/>
            <person name="Lee Y."/>
            <person name="Oh S."/>
            <person name="Lee J.H."/>
            <person name="Choi E."/>
            <person name="Choi E."/>
            <person name="Lee S.E."/>
            <person name="Jeon J."/>
            <person name="Kim H."/>
            <person name="Choi G."/>
            <person name="Song H."/>
            <person name="Lee J."/>
            <person name="Lee S.C."/>
            <person name="Kwon J.K."/>
            <person name="Lee H.Y."/>
            <person name="Koo N."/>
            <person name="Hong Y."/>
            <person name="Kim R.W."/>
            <person name="Kang W.H."/>
            <person name="Huh J.H."/>
            <person name="Kang B.C."/>
            <person name="Yang T.J."/>
            <person name="Lee Y.H."/>
            <person name="Bennetzen J.L."/>
            <person name="Choi D."/>
        </authorList>
    </citation>
    <scope>NUCLEOTIDE SEQUENCE [LARGE SCALE GENOMIC DNA]</scope>
    <source>
        <strain evidence="2">cv. CM334</strain>
    </source>
</reference>
<accession>A0A2G2YWS7</accession>
<reference evidence="1 2" key="1">
    <citation type="journal article" date="2014" name="Nat. Genet.">
        <title>Genome sequence of the hot pepper provides insights into the evolution of pungency in Capsicum species.</title>
        <authorList>
            <person name="Kim S."/>
            <person name="Park M."/>
            <person name="Yeom S.I."/>
            <person name="Kim Y.M."/>
            <person name="Lee J.M."/>
            <person name="Lee H.A."/>
            <person name="Seo E."/>
            <person name="Choi J."/>
            <person name="Cheong K."/>
            <person name="Kim K.T."/>
            <person name="Jung K."/>
            <person name="Lee G.W."/>
            <person name="Oh S.K."/>
            <person name="Bae C."/>
            <person name="Kim S.B."/>
            <person name="Lee H.Y."/>
            <person name="Kim S.Y."/>
            <person name="Kim M.S."/>
            <person name="Kang B.C."/>
            <person name="Jo Y.D."/>
            <person name="Yang H.B."/>
            <person name="Jeong H.J."/>
            <person name="Kang W.H."/>
            <person name="Kwon J.K."/>
            <person name="Shin C."/>
            <person name="Lim J.Y."/>
            <person name="Park J.H."/>
            <person name="Huh J.H."/>
            <person name="Kim J.S."/>
            <person name="Kim B.D."/>
            <person name="Cohen O."/>
            <person name="Paran I."/>
            <person name="Suh M.C."/>
            <person name="Lee S.B."/>
            <person name="Kim Y.K."/>
            <person name="Shin Y."/>
            <person name="Noh S.J."/>
            <person name="Park J."/>
            <person name="Seo Y.S."/>
            <person name="Kwon S.Y."/>
            <person name="Kim H.A."/>
            <person name="Park J.M."/>
            <person name="Kim H.J."/>
            <person name="Choi S.B."/>
            <person name="Bosland P.W."/>
            <person name="Reeves G."/>
            <person name="Jo S.H."/>
            <person name="Lee B.W."/>
            <person name="Cho H.T."/>
            <person name="Choi H.S."/>
            <person name="Lee M.S."/>
            <person name="Yu Y."/>
            <person name="Do Choi Y."/>
            <person name="Park B.S."/>
            <person name="van Deynze A."/>
            <person name="Ashrafi H."/>
            <person name="Hill T."/>
            <person name="Kim W.T."/>
            <person name="Pai H.S."/>
            <person name="Ahn H.K."/>
            <person name="Yeam I."/>
            <person name="Giovannoni J.J."/>
            <person name="Rose J.K."/>
            <person name="Sorensen I."/>
            <person name="Lee S.J."/>
            <person name="Kim R.W."/>
            <person name="Choi I.Y."/>
            <person name="Choi B.S."/>
            <person name="Lim J.S."/>
            <person name="Lee Y.H."/>
            <person name="Choi D."/>
        </authorList>
    </citation>
    <scope>NUCLEOTIDE SEQUENCE [LARGE SCALE GENOMIC DNA]</scope>
    <source>
        <strain evidence="2">cv. CM334</strain>
    </source>
</reference>
<comment type="caution">
    <text evidence="1">The sequence shown here is derived from an EMBL/GenBank/DDBJ whole genome shotgun (WGS) entry which is preliminary data.</text>
</comment>